<dbReference type="GO" id="GO:0016851">
    <property type="term" value="F:magnesium chelatase activity"/>
    <property type="evidence" value="ECO:0007669"/>
    <property type="project" value="UniProtKB-EC"/>
</dbReference>
<organism evidence="3 4">
    <name type="scientific">Jannaschia aquimarina</name>
    <dbReference type="NCBI Taxonomy" id="935700"/>
    <lineage>
        <taxon>Bacteria</taxon>
        <taxon>Pseudomonadati</taxon>
        <taxon>Pseudomonadota</taxon>
        <taxon>Alphaproteobacteria</taxon>
        <taxon>Rhodobacterales</taxon>
        <taxon>Roseobacteraceae</taxon>
        <taxon>Jannaschia</taxon>
    </lineage>
</organism>
<dbReference type="InterPro" id="IPR036465">
    <property type="entry name" value="vWFA_dom_sf"/>
</dbReference>
<dbReference type="SUPFAM" id="SSF53300">
    <property type="entry name" value="vWA-like"/>
    <property type="match status" value="1"/>
</dbReference>
<dbReference type="EC" id="6.6.1.1" evidence="3"/>
<dbReference type="AlphaFoldDB" id="A0A0D1EAX0"/>
<feature type="region of interest" description="Disordered" evidence="1">
    <location>
        <begin position="257"/>
        <end position="288"/>
    </location>
</feature>
<dbReference type="PANTHER" id="PTHR43473">
    <property type="entry name" value="MAGNESIUM-CHELATASE SUBUNIT CHLD, CHLOROPLASTIC"/>
    <property type="match status" value="1"/>
</dbReference>
<dbReference type="SMART" id="SM00327">
    <property type="entry name" value="VWA"/>
    <property type="match status" value="1"/>
</dbReference>
<gene>
    <name evidence="3" type="primary">bchD</name>
    <name evidence="3" type="ORF">jaqu_31990</name>
</gene>
<dbReference type="EMBL" id="JYFE01000060">
    <property type="protein sequence ID" value="KIT14874.1"/>
    <property type="molecule type" value="Genomic_DNA"/>
</dbReference>
<dbReference type="STRING" id="935700.jaqu_31990"/>
<reference evidence="3 4" key="1">
    <citation type="submission" date="2015-02" db="EMBL/GenBank/DDBJ databases">
        <title>Genome Sequence of Jannaschia aquimarina DSM28248, a member of the Roseobacter clade.</title>
        <authorList>
            <person name="Voget S."/>
            <person name="Daniel R."/>
        </authorList>
    </citation>
    <scope>NUCLEOTIDE SEQUENCE [LARGE SCALE GENOMIC DNA]</scope>
    <source>
        <strain evidence="3 4">GSW-M26</strain>
    </source>
</reference>
<dbReference type="PATRIC" id="fig|935700.4.peg.3304"/>
<dbReference type="PROSITE" id="PS50234">
    <property type="entry name" value="VWFA"/>
    <property type="match status" value="1"/>
</dbReference>
<evidence type="ECO:0000259" key="2">
    <source>
        <dbReference type="PROSITE" id="PS50234"/>
    </source>
</evidence>
<accession>A0A0D1EAX0</accession>
<keyword evidence="3" id="KW-0436">Ligase</keyword>
<sequence>MTPWPVAVLAARAFRDDPTLCVWLRARAGPVRDAWLELVGPLRKIPVGADDDALFGGLDVAATLAGGRPVYHAGLVADTSPLILPSAERCPPDQAGRLAQVLDAGRHGLIALDEGLEGEAPPAVLTDRLGLVVDLDGIALADMTGSAETAGDTVGDPAPALIALADSLGVPGSRAPLAALRLTRTLGSTEASLTRAVELTLAPRATRLPAPPEEEEDTRRESTTPDPTDGKGQLEDRVLDAVRPALPADLLAGLGRAAKAGGDGAGDKTRGNRRGRPLPARPGRPGGRARVDLVATLRTAAPWQRLRGAEPGMRPRLRVSDIRLRRHEHRSDRLVIFAVDASGSAAAARLAEAKGAVEILLGEAYARRDHVALIGFRGTGAEILLEPTRSLVRTKRQLAGLPGGGGTPLAAGLHAGAAMAHRARLHGMAPALVVLTDGRPNITLAGQPGRQQARSDAEAMARRLRADRIDGLVIDTGNRASPALADLARDMGATCLALPRADAHALGRAVAAAL</sequence>
<name>A0A0D1EAX0_9RHOB</name>
<dbReference type="PANTHER" id="PTHR43473:SF2">
    <property type="entry name" value="MAGNESIUM-CHELATASE SUBUNIT CHLD, CHLOROPLASTIC"/>
    <property type="match status" value="1"/>
</dbReference>
<feature type="domain" description="VWFA" evidence="2">
    <location>
        <begin position="334"/>
        <end position="514"/>
    </location>
</feature>
<proteinExistence type="predicted"/>
<evidence type="ECO:0000313" key="4">
    <source>
        <dbReference type="Proteomes" id="UP000032232"/>
    </source>
</evidence>
<dbReference type="Pfam" id="PF13519">
    <property type="entry name" value="VWA_2"/>
    <property type="match status" value="1"/>
</dbReference>
<protein>
    <submittedName>
        <fullName evidence="3">BchD protein</fullName>
        <ecNumber evidence="3">6.6.1.1</ecNumber>
    </submittedName>
</protein>
<feature type="compositionally biased region" description="Basic and acidic residues" evidence="1">
    <location>
        <begin position="217"/>
        <end position="235"/>
    </location>
</feature>
<dbReference type="OrthoDB" id="9775079at2"/>
<dbReference type="InterPro" id="IPR002035">
    <property type="entry name" value="VWF_A"/>
</dbReference>
<dbReference type="Gene3D" id="3.40.50.410">
    <property type="entry name" value="von Willebrand factor, type A domain"/>
    <property type="match status" value="1"/>
</dbReference>
<evidence type="ECO:0000313" key="3">
    <source>
        <dbReference type="EMBL" id="KIT14874.1"/>
    </source>
</evidence>
<keyword evidence="4" id="KW-1185">Reference proteome</keyword>
<comment type="caution">
    <text evidence="3">The sequence shown here is derived from an EMBL/GenBank/DDBJ whole genome shotgun (WGS) entry which is preliminary data.</text>
</comment>
<dbReference type="RefSeq" id="WP_043919973.1">
    <property type="nucleotide sequence ID" value="NZ_FZPF01000001.1"/>
</dbReference>
<feature type="region of interest" description="Disordered" evidence="1">
    <location>
        <begin position="200"/>
        <end position="235"/>
    </location>
</feature>
<evidence type="ECO:0000256" key="1">
    <source>
        <dbReference type="SAM" id="MobiDB-lite"/>
    </source>
</evidence>
<dbReference type="Proteomes" id="UP000032232">
    <property type="component" value="Unassembled WGS sequence"/>
</dbReference>